<dbReference type="GO" id="GO:0022857">
    <property type="term" value="F:transmembrane transporter activity"/>
    <property type="evidence" value="ECO:0007669"/>
    <property type="project" value="InterPro"/>
</dbReference>
<feature type="transmembrane region" description="Helical" evidence="6">
    <location>
        <begin position="431"/>
        <end position="452"/>
    </location>
</feature>
<dbReference type="GO" id="GO:0005886">
    <property type="term" value="C:plasma membrane"/>
    <property type="evidence" value="ECO:0007669"/>
    <property type="project" value="UniProtKB-SubCell"/>
</dbReference>
<dbReference type="InterPro" id="IPR036259">
    <property type="entry name" value="MFS_trans_sf"/>
</dbReference>
<feature type="transmembrane region" description="Helical" evidence="6">
    <location>
        <begin position="110"/>
        <end position="132"/>
    </location>
</feature>
<evidence type="ECO:0000256" key="3">
    <source>
        <dbReference type="ARBA" id="ARBA00022692"/>
    </source>
</evidence>
<feature type="transmembrane region" description="Helical" evidence="6">
    <location>
        <begin position="323"/>
        <end position="341"/>
    </location>
</feature>
<dbReference type="InterPro" id="IPR011701">
    <property type="entry name" value="MFS"/>
</dbReference>
<dbReference type="SUPFAM" id="SSF103473">
    <property type="entry name" value="MFS general substrate transporter"/>
    <property type="match status" value="1"/>
</dbReference>
<feature type="transmembrane region" description="Helical" evidence="6">
    <location>
        <begin position="86"/>
        <end position="104"/>
    </location>
</feature>
<feature type="transmembrane region" description="Helical" evidence="6">
    <location>
        <begin position="348"/>
        <end position="365"/>
    </location>
</feature>
<dbReference type="EMBL" id="FWXT01000003">
    <property type="protein sequence ID" value="SMC97330.1"/>
    <property type="molecule type" value="Genomic_DNA"/>
</dbReference>
<feature type="transmembrane region" description="Helical" evidence="6">
    <location>
        <begin position="406"/>
        <end position="425"/>
    </location>
</feature>
<accession>A0A1W2DIH1</accession>
<feature type="transmembrane region" description="Helical" evidence="6">
    <location>
        <begin position="153"/>
        <end position="175"/>
    </location>
</feature>
<protein>
    <submittedName>
        <fullName evidence="7">MFS transporter, FHS family, L-fucose permease</fullName>
    </submittedName>
</protein>
<evidence type="ECO:0000256" key="5">
    <source>
        <dbReference type="ARBA" id="ARBA00023136"/>
    </source>
</evidence>
<reference evidence="8" key="1">
    <citation type="submission" date="2017-04" db="EMBL/GenBank/DDBJ databases">
        <authorList>
            <person name="Varghese N."/>
            <person name="Submissions S."/>
        </authorList>
    </citation>
    <scope>NUCLEOTIDE SEQUENCE [LARGE SCALE GENOMIC DNA]</scope>
    <source>
        <strain evidence="8">DSM 12126</strain>
    </source>
</reference>
<sequence length="468" mass="51006">MINKTENNSYTIPFATLTTLFFMWGFITCMNDVLIPHLKELFNLTYLQSMLVQFCFFGAYFIGSVVYFVTSYLWGDPINKIGYKNGMLLGLFIAAIGCFLFYPAAVFSAYGLFLSALFILGLGFTLLQIAANPYVSLLGKPEGASSRLNLAQAFNSLGTTIAPVVGGFLIFEFFAENGKITARATEMPYIIFTGIFVLLAICLYLIRLPEFKSEEHTEKGLGALQFPQLKLGILGIFFYVGAEVCIGSFIINFLALPEIMGIPESVSKNYLALYWGGSMIGRFLGAISLNQSISGVKKIGFMIAAAAAVFLLIFSIVDLSFAQITMFLVFMGVNLLGFFIGKAAPARTLMVFALVNVMLVLLTIFNAGSFAMWTILSVGLFNSIMWSNIFTLSIHGLGKYTSQGSSLLVMAILGGALLPLVQGAFADGMGIHHSFFVPALGYLYIAFFGFYCSRKLGNVKVESVAGGH</sequence>
<keyword evidence="2" id="KW-1003">Cell membrane</keyword>
<evidence type="ECO:0000313" key="8">
    <source>
        <dbReference type="Proteomes" id="UP000192756"/>
    </source>
</evidence>
<feature type="transmembrane region" description="Helical" evidence="6">
    <location>
        <begin position="187"/>
        <end position="208"/>
    </location>
</feature>
<organism evidence="7 8">
    <name type="scientific">Pedobacter africanus</name>
    <dbReference type="NCBI Taxonomy" id="151894"/>
    <lineage>
        <taxon>Bacteria</taxon>
        <taxon>Pseudomonadati</taxon>
        <taxon>Bacteroidota</taxon>
        <taxon>Sphingobacteriia</taxon>
        <taxon>Sphingobacteriales</taxon>
        <taxon>Sphingobacteriaceae</taxon>
        <taxon>Pedobacter</taxon>
    </lineage>
</organism>
<feature type="transmembrane region" description="Helical" evidence="6">
    <location>
        <begin position="12"/>
        <end position="38"/>
    </location>
</feature>
<dbReference type="STRING" id="151894.SAMN04488524_3867"/>
<comment type="subcellular location">
    <subcellularLocation>
        <location evidence="1">Cell inner membrane</location>
        <topology evidence="1">Multi-pass membrane protein</topology>
    </subcellularLocation>
</comment>
<evidence type="ECO:0000256" key="4">
    <source>
        <dbReference type="ARBA" id="ARBA00022989"/>
    </source>
</evidence>
<dbReference type="PANTHER" id="PTHR43702">
    <property type="entry name" value="L-FUCOSE-PROTON SYMPORTER"/>
    <property type="match status" value="1"/>
</dbReference>
<evidence type="ECO:0000256" key="1">
    <source>
        <dbReference type="ARBA" id="ARBA00004429"/>
    </source>
</evidence>
<dbReference type="Pfam" id="PF07690">
    <property type="entry name" value="MFS_1"/>
    <property type="match status" value="1"/>
</dbReference>
<dbReference type="RefSeq" id="WP_084240635.1">
    <property type="nucleotide sequence ID" value="NZ_FWXT01000003.1"/>
</dbReference>
<evidence type="ECO:0000256" key="2">
    <source>
        <dbReference type="ARBA" id="ARBA00022475"/>
    </source>
</evidence>
<feature type="transmembrane region" description="Helical" evidence="6">
    <location>
        <begin position="299"/>
        <end position="317"/>
    </location>
</feature>
<dbReference type="OrthoDB" id="9786665at2"/>
<keyword evidence="4 6" id="KW-1133">Transmembrane helix</keyword>
<feature type="transmembrane region" description="Helical" evidence="6">
    <location>
        <begin position="371"/>
        <end position="394"/>
    </location>
</feature>
<dbReference type="AlphaFoldDB" id="A0A1W2DIH1"/>
<feature type="transmembrane region" description="Helical" evidence="6">
    <location>
        <begin position="50"/>
        <end position="74"/>
    </location>
</feature>
<feature type="transmembrane region" description="Helical" evidence="6">
    <location>
        <begin position="271"/>
        <end position="287"/>
    </location>
</feature>
<name>A0A1W2DIH1_9SPHI</name>
<dbReference type="Gene3D" id="1.20.1250.20">
    <property type="entry name" value="MFS general substrate transporter like domains"/>
    <property type="match status" value="2"/>
</dbReference>
<keyword evidence="3 6" id="KW-0812">Transmembrane</keyword>
<proteinExistence type="predicted"/>
<keyword evidence="5 6" id="KW-0472">Membrane</keyword>
<evidence type="ECO:0000256" key="6">
    <source>
        <dbReference type="SAM" id="Phobius"/>
    </source>
</evidence>
<dbReference type="CDD" id="cd17394">
    <property type="entry name" value="MFS_FucP_like"/>
    <property type="match status" value="1"/>
</dbReference>
<gene>
    <name evidence="7" type="ORF">SAMN04488524_3867</name>
</gene>
<evidence type="ECO:0000313" key="7">
    <source>
        <dbReference type="EMBL" id="SMC97330.1"/>
    </source>
</evidence>
<feature type="transmembrane region" description="Helical" evidence="6">
    <location>
        <begin position="229"/>
        <end position="251"/>
    </location>
</feature>
<dbReference type="InterPro" id="IPR050375">
    <property type="entry name" value="MFS_TsgA-like"/>
</dbReference>
<keyword evidence="8" id="KW-1185">Reference proteome</keyword>
<dbReference type="PANTHER" id="PTHR43702:SF3">
    <property type="entry name" value="PROTEIN TSGA"/>
    <property type="match status" value="1"/>
</dbReference>
<dbReference type="Proteomes" id="UP000192756">
    <property type="component" value="Unassembled WGS sequence"/>
</dbReference>